<protein>
    <submittedName>
        <fullName evidence="2">Benzylsuccinate synthase alpha-subunit</fullName>
    </submittedName>
</protein>
<name>D5K9B4_9BACT</name>
<organism evidence="2">
    <name type="scientific">uncultured Desulfobacula sp</name>
    <dbReference type="NCBI Taxonomy" id="218294"/>
    <lineage>
        <taxon>Bacteria</taxon>
        <taxon>Pseudomonadati</taxon>
        <taxon>Thermodesulfobacteriota</taxon>
        <taxon>Desulfobacteria</taxon>
        <taxon>Desulfobacterales</taxon>
        <taxon>Desulfobacteraceae</taxon>
        <taxon>Desulfobacula</taxon>
        <taxon>environmental samples</taxon>
    </lineage>
</organism>
<feature type="non-terminal residue" evidence="2">
    <location>
        <position position="1"/>
    </location>
</feature>
<dbReference type="InterPro" id="IPR004184">
    <property type="entry name" value="PFL_dom"/>
</dbReference>
<accession>D5K9B4</accession>
<dbReference type="PROSITE" id="PS51554">
    <property type="entry name" value="PFL"/>
    <property type="match status" value="1"/>
</dbReference>
<evidence type="ECO:0000313" key="2">
    <source>
        <dbReference type="EMBL" id="ADF36105.1"/>
    </source>
</evidence>
<proteinExistence type="predicted"/>
<feature type="domain" description="PFL" evidence="1">
    <location>
        <begin position="1"/>
        <end position="131"/>
    </location>
</feature>
<dbReference type="AlphaFoldDB" id="D5K9B4"/>
<dbReference type="EMBL" id="GU477532">
    <property type="protein sequence ID" value="ADF36105.1"/>
    <property type="molecule type" value="Genomic_DNA"/>
</dbReference>
<sequence length="131" mass="14896">SIPMIDNSEPMIIAHKAVIPWPRRHAPLANFVAENIETDPKPKEDLLEIADINQPFPAEPCMGLKDAFLAKWYSFLICHALVRYASGFALTEVTMLFPYYMASFIDKTFLPMTLPEAVDMVEMVRLEISVH</sequence>
<evidence type="ECO:0000259" key="1">
    <source>
        <dbReference type="PROSITE" id="PS51554"/>
    </source>
</evidence>
<reference evidence="2" key="1">
    <citation type="submission" date="2010-01" db="EMBL/GenBank/DDBJ databases">
        <title>Metabolic activity variations in the Marmara Sea sediment.</title>
        <authorList>
            <person name="Kolukirik M."/>
            <person name="Ince O."/>
            <person name="Ince B."/>
        </authorList>
    </citation>
    <scope>NUCLEOTIDE SEQUENCE</scope>
</reference>
<dbReference type="Pfam" id="PF02901">
    <property type="entry name" value="PFL-like"/>
    <property type="match status" value="1"/>
</dbReference>
<gene>
    <name evidence="2" type="primary">bssA</name>
</gene>
<dbReference type="GO" id="GO:0003824">
    <property type="term" value="F:catalytic activity"/>
    <property type="evidence" value="ECO:0007669"/>
    <property type="project" value="InterPro"/>
</dbReference>
<dbReference type="SUPFAM" id="SSF51998">
    <property type="entry name" value="PFL-like glycyl radical enzymes"/>
    <property type="match status" value="1"/>
</dbReference>
<dbReference type="Gene3D" id="3.20.70.20">
    <property type="match status" value="1"/>
</dbReference>
<feature type="non-terminal residue" evidence="2">
    <location>
        <position position="131"/>
    </location>
</feature>